<dbReference type="GO" id="GO:0006083">
    <property type="term" value="P:acetate metabolic process"/>
    <property type="evidence" value="ECO:0007669"/>
    <property type="project" value="TreeGrafter"/>
</dbReference>
<accession>A0A1G5S631</accession>
<dbReference type="PANTHER" id="PTHR21060">
    <property type="entry name" value="ACETATE KINASE"/>
    <property type="match status" value="1"/>
</dbReference>
<dbReference type="GO" id="GO:0005737">
    <property type="term" value="C:cytoplasm"/>
    <property type="evidence" value="ECO:0007669"/>
    <property type="project" value="UniProtKB-SubCell"/>
</dbReference>
<organism evidence="11 12">
    <name type="scientific">Acidaminobacter hydrogenoformans DSM 2784</name>
    <dbReference type="NCBI Taxonomy" id="1120920"/>
    <lineage>
        <taxon>Bacteria</taxon>
        <taxon>Bacillati</taxon>
        <taxon>Bacillota</taxon>
        <taxon>Clostridia</taxon>
        <taxon>Peptostreptococcales</taxon>
        <taxon>Acidaminobacteraceae</taxon>
        <taxon>Acidaminobacter</taxon>
    </lineage>
</organism>
<sequence length="357" mass="38850">MSSQRILAINPGSTSTKIAIYENEKCLFETTLRHSTEEISKYKHIFDQYEFRKNVILNVLNEKEINLTKLSAVVGRGGLLKPIEGGTYLVSELMLEDLKRGVLGEHASNLGGVLAFEIASKLNIPSYIVDPVVVDELEDIARISGIPEIERISIFHALNQKAVARRAAKEMGRDYTELNLIVAHLGGGISVGAHKKGRVVDVNNALDGEGPFSPERSGGLPVGDLIKLCFSGTMTQGEIKKRITGNGGLVAYLGTNNAKEVSERIASGDSEAALVYKAMAYQVAKEIGSCAAVLKGEVDAILLTGGIAYDKQFIEWIEKRVQFIAPVKKYPGEDEMTALAEGAQRILNGEEEARQYI</sequence>
<dbReference type="CDD" id="cd24011">
    <property type="entry name" value="ASKHA_NBD_BK"/>
    <property type="match status" value="1"/>
</dbReference>
<keyword evidence="7 9" id="KW-0067">ATP-binding</keyword>
<dbReference type="EC" id="2.7.2.7" evidence="9"/>
<dbReference type="PANTHER" id="PTHR21060:SF3">
    <property type="entry name" value="BUTYRATE KINASE 2-RELATED"/>
    <property type="match status" value="1"/>
</dbReference>
<dbReference type="STRING" id="1120920.SAMN03080599_02929"/>
<dbReference type="InterPro" id="IPR043129">
    <property type="entry name" value="ATPase_NBD"/>
</dbReference>
<dbReference type="GO" id="GO:0047761">
    <property type="term" value="F:butyrate kinase activity"/>
    <property type="evidence" value="ECO:0007669"/>
    <property type="project" value="UniProtKB-UniRule"/>
</dbReference>
<proteinExistence type="inferred from homology"/>
<keyword evidence="5 9" id="KW-0547">Nucleotide-binding</keyword>
<dbReference type="PROSITE" id="PS01076">
    <property type="entry name" value="ACETATE_KINASE_2"/>
    <property type="match status" value="1"/>
</dbReference>
<dbReference type="AlphaFoldDB" id="A0A1G5S631"/>
<evidence type="ECO:0000256" key="2">
    <source>
        <dbReference type="ARBA" id="ARBA00008748"/>
    </source>
</evidence>
<evidence type="ECO:0000256" key="9">
    <source>
        <dbReference type="HAMAP-Rule" id="MF_00542"/>
    </source>
</evidence>
<keyword evidence="4 9" id="KW-0808">Transferase</keyword>
<dbReference type="PIRSF" id="PIRSF036458">
    <property type="entry name" value="Butyrate_kin"/>
    <property type="match status" value="1"/>
</dbReference>
<dbReference type="InterPro" id="IPR000890">
    <property type="entry name" value="Aliphatic_acid_kin_short-chain"/>
</dbReference>
<comment type="subcellular location">
    <subcellularLocation>
        <location evidence="1 9">Cytoplasm</location>
    </subcellularLocation>
</comment>
<comment type="similarity">
    <text evidence="2 9 10">Belongs to the acetokinase family.</text>
</comment>
<dbReference type="InterPro" id="IPR011245">
    <property type="entry name" value="Butyrate_kin"/>
</dbReference>
<evidence type="ECO:0000256" key="8">
    <source>
        <dbReference type="ARBA" id="ARBA00048596"/>
    </source>
</evidence>
<dbReference type="NCBIfam" id="TIGR02707">
    <property type="entry name" value="butyr_kinase"/>
    <property type="match status" value="1"/>
</dbReference>
<evidence type="ECO:0000256" key="5">
    <source>
        <dbReference type="ARBA" id="ARBA00022741"/>
    </source>
</evidence>
<dbReference type="PRINTS" id="PR00471">
    <property type="entry name" value="ACETATEKNASE"/>
</dbReference>
<keyword evidence="3 9" id="KW-0963">Cytoplasm</keyword>
<evidence type="ECO:0000256" key="1">
    <source>
        <dbReference type="ARBA" id="ARBA00004496"/>
    </source>
</evidence>
<dbReference type="SUPFAM" id="SSF53067">
    <property type="entry name" value="Actin-like ATPase domain"/>
    <property type="match status" value="2"/>
</dbReference>
<dbReference type="GO" id="GO:0005524">
    <property type="term" value="F:ATP binding"/>
    <property type="evidence" value="ECO:0007669"/>
    <property type="project" value="UniProtKB-KW"/>
</dbReference>
<dbReference type="Gene3D" id="3.30.420.40">
    <property type="match status" value="2"/>
</dbReference>
<protein>
    <recommendedName>
        <fullName evidence="9">Probable butyrate kinase</fullName>
        <shortName evidence="9">BK</shortName>
        <ecNumber evidence="9">2.7.2.7</ecNumber>
    </recommendedName>
    <alternativeName>
        <fullName evidence="9">Branched-chain carboxylic acid kinase</fullName>
    </alternativeName>
</protein>
<evidence type="ECO:0000256" key="10">
    <source>
        <dbReference type="RuleBase" id="RU003835"/>
    </source>
</evidence>
<evidence type="ECO:0000256" key="7">
    <source>
        <dbReference type="ARBA" id="ARBA00022840"/>
    </source>
</evidence>
<evidence type="ECO:0000313" key="12">
    <source>
        <dbReference type="Proteomes" id="UP000199208"/>
    </source>
</evidence>
<name>A0A1G5S631_9FIRM</name>
<evidence type="ECO:0000256" key="6">
    <source>
        <dbReference type="ARBA" id="ARBA00022777"/>
    </source>
</evidence>
<keyword evidence="12" id="KW-1185">Reference proteome</keyword>
<keyword evidence="6 9" id="KW-0418">Kinase</keyword>
<reference evidence="11 12" key="1">
    <citation type="submission" date="2016-10" db="EMBL/GenBank/DDBJ databases">
        <authorList>
            <person name="de Groot N.N."/>
        </authorList>
    </citation>
    <scope>NUCLEOTIDE SEQUENCE [LARGE SCALE GENOMIC DNA]</scope>
    <source>
        <strain evidence="11 12">DSM 2784</strain>
    </source>
</reference>
<evidence type="ECO:0000313" key="11">
    <source>
        <dbReference type="EMBL" id="SCZ81668.1"/>
    </source>
</evidence>
<dbReference type="RefSeq" id="WP_092592763.1">
    <property type="nucleotide sequence ID" value="NZ_FMWL01000021.1"/>
</dbReference>
<dbReference type="PROSITE" id="PS01075">
    <property type="entry name" value="ACETATE_KINASE_1"/>
    <property type="match status" value="1"/>
</dbReference>
<evidence type="ECO:0000256" key="3">
    <source>
        <dbReference type="ARBA" id="ARBA00022490"/>
    </source>
</evidence>
<gene>
    <name evidence="9" type="primary">buk</name>
    <name evidence="11" type="ORF">SAMN03080599_02929</name>
</gene>
<dbReference type="EMBL" id="FMWL01000021">
    <property type="protein sequence ID" value="SCZ81668.1"/>
    <property type="molecule type" value="Genomic_DNA"/>
</dbReference>
<dbReference type="Proteomes" id="UP000199208">
    <property type="component" value="Unassembled WGS sequence"/>
</dbReference>
<dbReference type="Pfam" id="PF00871">
    <property type="entry name" value="Acetate_kinase"/>
    <property type="match status" value="1"/>
</dbReference>
<dbReference type="OrthoDB" id="9771859at2"/>
<dbReference type="InterPro" id="IPR023865">
    <property type="entry name" value="Aliphatic_acid_kinase_CS"/>
</dbReference>
<dbReference type="NCBIfam" id="NF002834">
    <property type="entry name" value="PRK03011.1-5"/>
    <property type="match status" value="1"/>
</dbReference>
<comment type="catalytic activity">
    <reaction evidence="8 9">
        <text>butanoate + ATP = butanoyl phosphate + ADP</text>
        <dbReference type="Rhea" id="RHEA:13585"/>
        <dbReference type="ChEBI" id="CHEBI:17968"/>
        <dbReference type="ChEBI" id="CHEBI:30616"/>
        <dbReference type="ChEBI" id="CHEBI:58079"/>
        <dbReference type="ChEBI" id="CHEBI:456216"/>
        <dbReference type="EC" id="2.7.2.7"/>
    </reaction>
</comment>
<evidence type="ECO:0000256" key="4">
    <source>
        <dbReference type="ARBA" id="ARBA00022679"/>
    </source>
</evidence>
<dbReference type="HAMAP" id="MF_00542">
    <property type="entry name" value="Butyrate_kinase"/>
    <property type="match status" value="1"/>
</dbReference>
<dbReference type="GO" id="GO:0008776">
    <property type="term" value="F:acetate kinase activity"/>
    <property type="evidence" value="ECO:0007669"/>
    <property type="project" value="TreeGrafter"/>
</dbReference>